<accession>X8DJD5</accession>
<feature type="region of interest" description="Disordered" evidence="1">
    <location>
        <begin position="1"/>
        <end position="20"/>
    </location>
</feature>
<dbReference type="PATRIC" id="fig|1299334.3.peg.1411"/>
<comment type="caution">
    <text evidence="3">The sequence shown here is derived from an EMBL/GenBank/DDBJ whole genome shotgun (WGS) entry which is preliminary data.</text>
</comment>
<evidence type="ECO:0000313" key="3">
    <source>
        <dbReference type="EMBL" id="EUA68732.1"/>
    </source>
</evidence>
<evidence type="ECO:0000256" key="1">
    <source>
        <dbReference type="SAM" id="MobiDB-lite"/>
    </source>
</evidence>
<organism evidence="3">
    <name type="scientific">Mycobacterium xenopi 4042</name>
    <dbReference type="NCBI Taxonomy" id="1299334"/>
    <lineage>
        <taxon>Bacteria</taxon>
        <taxon>Bacillati</taxon>
        <taxon>Actinomycetota</taxon>
        <taxon>Actinomycetes</taxon>
        <taxon>Mycobacteriales</taxon>
        <taxon>Mycobacteriaceae</taxon>
        <taxon>Mycobacterium</taxon>
    </lineage>
</organism>
<proteinExistence type="predicted"/>
<dbReference type="AlphaFoldDB" id="X8DJD5"/>
<feature type="region of interest" description="Disordered" evidence="1">
    <location>
        <begin position="69"/>
        <end position="98"/>
    </location>
</feature>
<dbReference type="EMBL" id="JAOB01000013">
    <property type="protein sequence ID" value="EUA68732.1"/>
    <property type="molecule type" value="Genomic_DNA"/>
</dbReference>
<dbReference type="InterPro" id="IPR025747">
    <property type="entry name" value="ThiC-associated_dom"/>
</dbReference>
<reference evidence="3" key="1">
    <citation type="submission" date="2014-01" db="EMBL/GenBank/DDBJ databases">
        <authorList>
            <person name="Brown-Elliot B."/>
            <person name="Wallace R."/>
            <person name="Lenaerts A."/>
            <person name="Ordway D."/>
            <person name="DeGroote M.A."/>
            <person name="Parker T."/>
            <person name="Sizemore C."/>
            <person name="Tallon L.J."/>
            <person name="Sadzewicz L.K."/>
            <person name="Sengamalay N."/>
            <person name="Fraser C.M."/>
            <person name="Hine E."/>
            <person name="Shefchek K.A."/>
            <person name="Das S.P."/>
            <person name="Tettelin H."/>
        </authorList>
    </citation>
    <scope>NUCLEOTIDE SEQUENCE [LARGE SCALE GENOMIC DNA]</scope>
    <source>
        <strain evidence="3">4042</strain>
    </source>
</reference>
<feature type="compositionally biased region" description="Polar residues" evidence="1">
    <location>
        <begin position="1"/>
        <end position="14"/>
    </location>
</feature>
<name>X8DJD5_MYCXE</name>
<evidence type="ECO:0000259" key="2">
    <source>
        <dbReference type="Pfam" id="PF13667"/>
    </source>
</evidence>
<feature type="domain" description="ThiC-associated" evidence="2">
    <location>
        <begin position="17"/>
        <end position="72"/>
    </location>
</feature>
<protein>
    <submittedName>
        <fullName evidence="3">ThiC-associated domain protein</fullName>
    </submittedName>
</protein>
<gene>
    <name evidence="3" type="ORF">I553_1920</name>
</gene>
<sequence length="119" mass="12946">MTDLSVSVAPSVTTGPIAGSSKVYRDVDDVPGAKVPFRRVHLSTGEHFDLYDTSGPYTDPDAVIDLHRGLPPRPGVVRDRGTQLQRAGPERSPRRWPTLPCGKACPPNWCATRWLAGGR</sequence>
<dbReference type="Pfam" id="PF13667">
    <property type="entry name" value="ThiC-associated"/>
    <property type="match status" value="1"/>
</dbReference>